<dbReference type="EMBL" id="LWCA01000912">
    <property type="protein sequence ID" value="OAF66508.1"/>
    <property type="molecule type" value="Genomic_DNA"/>
</dbReference>
<protein>
    <recommendedName>
        <fullName evidence="8">Tetratricopeptide repeat protein 30</fullName>
    </recommendedName>
</protein>
<proteinExistence type="inferred from homology"/>
<dbReference type="InterPro" id="IPR039941">
    <property type="entry name" value="TT30"/>
</dbReference>
<gene>
    <name evidence="9" type="ORF">A3Q56_05770</name>
</gene>
<name>A0A177AWV5_9BILA</name>
<evidence type="ECO:0000256" key="5">
    <source>
        <dbReference type="ARBA" id="ARBA00022803"/>
    </source>
</evidence>
<reference evidence="9 10" key="1">
    <citation type="submission" date="2016-04" db="EMBL/GenBank/DDBJ databases">
        <title>The genome of Intoshia linei affirms orthonectids as highly simplified spiralians.</title>
        <authorList>
            <person name="Mikhailov K.V."/>
            <person name="Slusarev G.S."/>
            <person name="Nikitin M.A."/>
            <person name="Logacheva M.D."/>
            <person name="Penin A."/>
            <person name="Aleoshin V."/>
            <person name="Panchin Y.V."/>
        </authorList>
    </citation>
    <scope>NUCLEOTIDE SEQUENCE [LARGE SCALE GENOMIC DNA]</scope>
    <source>
        <strain evidence="9">Intl2013</strain>
        <tissue evidence="9">Whole animal</tissue>
    </source>
</reference>
<dbReference type="InterPro" id="IPR011990">
    <property type="entry name" value="TPR-like_helical_dom_sf"/>
</dbReference>
<dbReference type="OrthoDB" id="6250042at2759"/>
<dbReference type="PANTHER" id="PTHR20931:SF0">
    <property type="entry name" value="TETRATRICOPEPTIDE REPEAT PROTEIN 30"/>
    <property type="match status" value="1"/>
</dbReference>
<dbReference type="GO" id="GO:0030992">
    <property type="term" value="C:intraciliary transport particle B"/>
    <property type="evidence" value="ECO:0007669"/>
    <property type="project" value="TreeGrafter"/>
</dbReference>
<dbReference type="GO" id="GO:0042073">
    <property type="term" value="P:intraciliary transport"/>
    <property type="evidence" value="ECO:0007669"/>
    <property type="project" value="UniProtKB-UniRule"/>
</dbReference>
<keyword evidence="6 8" id="KW-0969">Cilium</keyword>
<dbReference type="GO" id="GO:0005879">
    <property type="term" value="C:axonemal microtubule"/>
    <property type="evidence" value="ECO:0007669"/>
    <property type="project" value="UniProtKB-UniRule"/>
</dbReference>
<comment type="caution">
    <text evidence="9">The sequence shown here is derived from an EMBL/GenBank/DDBJ whole genome shotgun (WGS) entry which is preliminary data.</text>
</comment>
<evidence type="ECO:0000256" key="6">
    <source>
        <dbReference type="ARBA" id="ARBA00023069"/>
    </source>
</evidence>
<comment type="subcellular location">
    <subcellularLocation>
        <location evidence="1 8">Cell projection</location>
        <location evidence="1 8">Cilium</location>
    </subcellularLocation>
</comment>
<keyword evidence="4 8" id="KW-0970">Cilium biogenesis/degradation</keyword>
<keyword evidence="5 8" id="KW-0802">TPR repeat</keyword>
<evidence type="ECO:0000256" key="7">
    <source>
        <dbReference type="ARBA" id="ARBA00023273"/>
    </source>
</evidence>
<dbReference type="SMART" id="SM00028">
    <property type="entry name" value="TPR"/>
    <property type="match status" value="4"/>
</dbReference>
<comment type="function">
    <text evidence="8">Required for polyglutamylation of axonemal tubulin. Plays a role in anterograde intraflagellar transport (IFT), the process by which cilia precursors are transported from the base of the cilium to the site of their incorporation at the tip.</text>
</comment>
<dbReference type="GO" id="GO:0120170">
    <property type="term" value="F:intraciliary transport particle B binding"/>
    <property type="evidence" value="ECO:0007669"/>
    <property type="project" value="TreeGrafter"/>
</dbReference>
<accession>A0A177AWV5</accession>
<evidence type="ECO:0000313" key="10">
    <source>
        <dbReference type="Proteomes" id="UP000078046"/>
    </source>
</evidence>
<dbReference type="AlphaFoldDB" id="A0A177AWV5"/>
<evidence type="ECO:0000256" key="8">
    <source>
        <dbReference type="RuleBase" id="RU367070"/>
    </source>
</evidence>
<dbReference type="InterPro" id="IPR019734">
    <property type="entry name" value="TPR_rpt"/>
</dbReference>
<dbReference type="SUPFAM" id="SSF48452">
    <property type="entry name" value="TPR-like"/>
    <property type="match status" value="1"/>
</dbReference>
<comment type="similarity">
    <text evidence="2 8">Belongs to the TTC30/dfy-1/fleer family.</text>
</comment>
<sequence length="415" mass="48439">MNELSLAKSFIAKYPSNDIEAKTNSGCLFYRDGSYKLALKKFLEAMQITGFKPDLSYYIALCYYKLTNYTEAIKNVDNIIKYGIKQYPELCIGLSSNENEINYIRNSPLLQRSKLIEAFNLKMAIQFNYNNLSSADEALRDMPARAEHDLDAITLHNQSLLQMENNPQDGFKKLQFLIVQNSFPAEAFPNLLTLYIKYEQYELAADMIGENSHQLQKYLTPFLNEFLEAVISKQTSPEEAYKKLDYLSNKQIEKLRKIRENIQLSRDRNNECQINCNIVEYKSTMENFIPILMQQAKIYWDVGNYKQVELVFHKASDFCSENETWIINIAHELFMQEKYSEAINFYETIVTRHYANILEVSAVVLANLCVSYVMEHATESAEDLMRKIEKEEQQFVYNNSEKHLYHYCIVNLVLG</sequence>
<evidence type="ECO:0000313" key="9">
    <source>
        <dbReference type="EMBL" id="OAF66508.1"/>
    </source>
</evidence>
<keyword evidence="10" id="KW-1185">Reference proteome</keyword>
<evidence type="ECO:0000256" key="1">
    <source>
        <dbReference type="ARBA" id="ARBA00004138"/>
    </source>
</evidence>
<evidence type="ECO:0000256" key="3">
    <source>
        <dbReference type="ARBA" id="ARBA00022737"/>
    </source>
</evidence>
<dbReference type="SUPFAM" id="SSF81901">
    <property type="entry name" value="HCP-like"/>
    <property type="match status" value="1"/>
</dbReference>
<dbReference type="Gene3D" id="1.25.40.10">
    <property type="entry name" value="Tetratricopeptide repeat domain"/>
    <property type="match status" value="2"/>
</dbReference>
<keyword evidence="3" id="KW-0677">Repeat</keyword>
<evidence type="ECO:0000256" key="4">
    <source>
        <dbReference type="ARBA" id="ARBA00022794"/>
    </source>
</evidence>
<keyword evidence="7 8" id="KW-0966">Cell projection</keyword>
<evidence type="ECO:0000256" key="2">
    <source>
        <dbReference type="ARBA" id="ARBA00009522"/>
    </source>
</evidence>
<dbReference type="Proteomes" id="UP000078046">
    <property type="component" value="Unassembled WGS sequence"/>
</dbReference>
<dbReference type="PANTHER" id="PTHR20931">
    <property type="entry name" value="TETRATRICOPEPTIDE REPEAT PROTEIN 30"/>
    <property type="match status" value="1"/>
</dbReference>
<organism evidence="9 10">
    <name type="scientific">Intoshia linei</name>
    <dbReference type="NCBI Taxonomy" id="1819745"/>
    <lineage>
        <taxon>Eukaryota</taxon>
        <taxon>Metazoa</taxon>
        <taxon>Spiralia</taxon>
        <taxon>Lophotrochozoa</taxon>
        <taxon>Mesozoa</taxon>
        <taxon>Orthonectida</taxon>
        <taxon>Rhopaluridae</taxon>
        <taxon>Intoshia</taxon>
    </lineage>
</organism>